<organism evidence="2">
    <name type="scientific">viral metagenome</name>
    <dbReference type="NCBI Taxonomy" id="1070528"/>
    <lineage>
        <taxon>unclassified sequences</taxon>
        <taxon>metagenomes</taxon>
        <taxon>organismal metagenomes</taxon>
    </lineage>
</organism>
<dbReference type="EMBL" id="MT141958">
    <property type="protein sequence ID" value="QJA72525.1"/>
    <property type="molecule type" value="Genomic_DNA"/>
</dbReference>
<evidence type="ECO:0000313" key="4">
    <source>
        <dbReference type="EMBL" id="QJA98684.1"/>
    </source>
</evidence>
<dbReference type="Pfam" id="PF14090">
    <property type="entry name" value="HTH_39"/>
    <property type="match status" value="1"/>
</dbReference>
<reference evidence="2" key="1">
    <citation type="submission" date="2020-03" db="EMBL/GenBank/DDBJ databases">
        <title>The deep terrestrial virosphere.</title>
        <authorList>
            <person name="Holmfeldt K."/>
            <person name="Nilsson E."/>
            <person name="Simone D."/>
            <person name="Lopez-Fernandez M."/>
            <person name="Wu X."/>
            <person name="de Brujin I."/>
            <person name="Lundin D."/>
            <person name="Andersson A."/>
            <person name="Bertilsson S."/>
            <person name="Dopson M."/>
        </authorList>
    </citation>
    <scope>NUCLEOTIDE SEQUENCE</scope>
    <source>
        <strain evidence="4">MM171A01648</strain>
        <strain evidence="5">MM171B01066</strain>
        <strain evidence="3">MM415A02739</strain>
        <strain evidence="2">MM415B01769</strain>
    </source>
</reference>
<gene>
    <name evidence="4" type="ORF">MM171A01648_0010</name>
    <name evidence="5" type="ORF">MM171B01066_0019</name>
    <name evidence="3" type="ORF">MM415A02739_0007</name>
    <name evidence="2" type="ORF">MM415B01769_0022</name>
</gene>
<evidence type="ECO:0000259" key="1">
    <source>
        <dbReference type="Pfam" id="PF14090"/>
    </source>
</evidence>
<evidence type="ECO:0000313" key="2">
    <source>
        <dbReference type="EMBL" id="QJA56931.1"/>
    </source>
</evidence>
<dbReference type="AlphaFoldDB" id="A0A6M3IHU6"/>
<dbReference type="EMBL" id="MT143600">
    <property type="protein sequence ID" value="QJA98684.1"/>
    <property type="molecule type" value="Genomic_DNA"/>
</dbReference>
<name>A0A6M3IHU6_9ZZZZ</name>
<dbReference type="InterPro" id="IPR055245">
    <property type="entry name" value="HTH_proteobacteria"/>
</dbReference>
<dbReference type="EMBL" id="MT141245">
    <property type="protein sequence ID" value="QJA56931.1"/>
    <property type="molecule type" value="Genomic_DNA"/>
</dbReference>
<feature type="domain" description="Winged helix-turn-helix" evidence="1">
    <location>
        <begin position="4"/>
        <end position="49"/>
    </location>
</feature>
<protein>
    <submittedName>
        <fullName evidence="2">Putative DNA binding, helix-turn-helix domain containing protein</fullName>
    </submittedName>
</protein>
<dbReference type="EMBL" id="MT143807">
    <property type="protein sequence ID" value="QJB02799.1"/>
    <property type="molecule type" value="Genomic_DNA"/>
</dbReference>
<accession>A0A6M3IHU6</accession>
<proteinExistence type="predicted"/>
<evidence type="ECO:0000313" key="5">
    <source>
        <dbReference type="EMBL" id="QJB02799.1"/>
    </source>
</evidence>
<evidence type="ECO:0000313" key="3">
    <source>
        <dbReference type="EMBL" id="QJA72525.1"/>
    </source>
</evidence>
<sequence length="70" mass="8394">MNNKQRILDLLYEKGEASIRDITINLWIQTPQEYIRQLRLEGYNIVTEYPEGQKYGVYKLITKEQMELSL</sequence>